<dbReference type="Proteomes" id="UP000029085">
    <property type="component" value="Unassembled WGS sequence"/>
</dbReference>
<protein>
    <recommendedName>
        <fullName evidence="4">DUF4410 domain-containing protein</fullName>
    </recommendedName>
</protein>
<evidence type="ECO:0008006" key="4">
    <source>
        <dbReference type="Google" id="ProtNLM"/>
    </source>
</evidence>
<evidence type="ECO:0000256" key="1">
    <source>
        <dbReference type="SAM" id="SignalP"/>
    </source>
</evidence>
<reference evidence="2 3" key="2">
    <citation type="journal article" date="2015" name="Stand. Genomic Sci.">
        <title>High quality draft genomic sequence of Arenimonas donghaensis DSM 18148(T).</title>
        <authorList>
            <person name="Chen F."/>
            <person name="Wang H."/>
            <person name="Cao Y."/>
            <person name="Li X."/>
            <person name="Wang G."/>
        </authorList>
    </citation>
    <scope>NUCLEOTIDE SEQUENCE [LARGE SCALE GENOMIC DNA]</scope>
    <source>
        <strain evidence="2 3">HO3-R19</strain>
    </source>
</reference>
<dbReference type="AlphaFoldDB" id="A0A087MLM3"/>
<accession>A0A087MLM3</accession>
<dbReference type="RefSeq" id="WP_051924213.1">
    <property type="nucleotide sequence ID" value="NZ_AVCJ01000001.1"/>
</dbReference>
<evidence type="ECO:0000313" key="3">
    <source>
        <dbReference type="Proteomes" id="UP000029085"/>
    </source>
</evidence>
<evidence type="ECO:0000313" key="2">
    <source>
        <dbReference type="EMBL" id="KFL37776.1"/>
    </source>
</evidence>
<reference evidence="3" key="1">
    <citation type="submission" date="2013-08" db="EMBL/GenBank/DDBJ databases">
        <title>Genome sequencing of Arenimonas donghaensis.</title>
        <authorList>
            <person name="Chen F."/>
            <person name="Wang G."/>
        </authorList>
    </citation>
    <scope>NUCLEOTIDE SEQUENCE [LARGE SCALE GENOMIC DNA]</scope>
    <source>
        <strain evidence="3">HO3-R19</strain>
    </source>
</reference>
<name>A0A087MLM3_9GAMM</name>
<feature type="chain" id="PRO_5001826399" description="DUF4410 domain-containing protein" evidence="1">
    <location>
        <begin position="24"/>
        <end position="197"/>
    </location>
</feature>
<proteinExistence type="predicted"/>
<comment type="caution">
    <text evidence="2">The sequence shown here is derived from an EMBL/GenBank/DDBJ whole genome shotgun (WGS) entry which is preliminary data.</text>
</comment>
<keyword evidence="3" id="KW-1185">Reference proteome</keyword>
<dbReference type="STRING" id="1121014.N788_00985"/>
<dbReference type="PATRIC" id="fig|1121014.3.peg.191"/>
<feature type="signal peptide" evidence="1">
    <location>
        <begin position="1"/>
        <end position="23"/>
    </location>
</feature>
<dbReference type="EMBL" id="AVCJ01000001">
    <property type="protein sequence ID" value="KFL37776.1"/>
    <property type="molecule type" value="Genomic_DNA"/>
</dbReference>
<dbReference type="OrthoDB" id="6022376at2"/>
<keyword evidence="1" id="KW-0732">Signal</keyword>
<gene>
    <name evidence="2" type="ORF">N788_00985</name>
</gene>
<organism evidence="2 3">
    <name type="scientific">Arenimonas donghaensis DSM 18148 = HO3-R19</name>
    <dbReference type="NCBI Taxonomy" id="1121014"/>
    <lineage>
        <taxon>Bacteria</taxon>
        <taxon>Pseudomonadati</taxon>
        <taxon>Pseudomonadota</taxon>
        <taxon>Gammaproteobacteria</taxon>
        <taxon>Lysobacterales</taxon>
        <taxon>Lysobacteraceae</taxon>
        <taxon>Arenimonas</taxon>
    </lineage>
</organism>
<sequence>MSPLRTLQTIMLGLCLIAPAALAKDKVDVQASSATNPAPLEAFSAFDRIEVRPITMGAPWAGQKPNEAALVNLQANLDERLGPWLAEVNAAPAREGQARVLRIEPYVAGIRYISGGKRVFAGAFAGKSRVLLKLRIVDAASGQVIAEPEFYQHAAGMAGAYSFGGADKAMLERVVSLALDYLRANHAAAVGGPTGGE</sequence>